<dbReference type="Proteomes" id="UP000187506">
    <property type="component" value="Chromosome"/>
</dbReference>
<reference evidence="1 2" key="1">
    <citation type="submission" date="2017-01" db="EMBL/GenBank/DDBJ databases">
        <title>Complete genome of Lacinutrix venerupis DOK2-8 isolated from seawater in Dokdo.</title>
        <authorList>
            <person name="Chi W.-J."/>
            <person name="Kim J.H."/>
        </authorList>
    </citation>
    <scope>NUCLEOTIDE SEQUENCE [LARGE SCALE GENOMIC DNA]</scope>
    <source>
        <strain evidence="1 2">DOK2-8</strain>
    </source>
</reference>
<dbReference type="RefSeq" id="WP_076732794.1">
    <property type="nucleotide sequence ID" value="NZ_CP019352.1"/>
</dbReference>
<dbReference type="KEGG" id="lvn:BWR22_06550"/>
<name>A0AAC9PWD7_9FLAO</name>
<dbReference type="AlphaFoldDB" id="A0AAC9PWD7"/>
<proteinExistence type="predicted"/>
<dbReference type="EMBL" id="CP019352">
    <property type="protein sequence ID" value="APX99980.1"/>
    <property type="molecule type" value="Genomic_DNA"/>
</dbReference>
<organism evidence="1 2">
    <name type="scientific">Lacinutrix venerupis</name>
    <dbReference type="NCBI Taxonomy" id="1486034"/>
    <lineage>
        <taxon>Bacteria</taxon>
        <taxon>Pseudomonadati</taxon>
        <taxon>Bacteroidota</taxon>
        <taxon>Flavobacteriia</taxon>
        <taxon>Flavobacteriales</taxon>
        <taxon>Flavobacteriaceae</taxon>
        <taxon>Lacinutrix</taxon>
    </lineage>
</organism>
<keyword evidence="2" id="KW-1185">Reference proteome</keyword>
<accession>A0AAC9PWD7</accession>
<sequence length="268" mass="31132">MKTLKHQKKTRKKLVFSKNFKSNLMTLIALLFAFNITHSQDEATMFVLHTDNVKFEKIPAYEKVAKELKDNFTKYNLKDNNWTTVNTQDGRYVYVTPIKNMAELDKNIMKGLTDKIGEEAVNTMLDSMDDCYDTHSDKIIHYIKDLSYEPEGYTTAGKNYREYHFIYYAPKNAKKIKEAIANVKALYVKKGIKNGYTIFHSGFGNEKNYFMVSVAGKDKLEIAQIDKIEEKQLGEELDPTMFNVIALSTKYEKVEARVRPDLSYYPKE</sequence>
<evidence type="ECO:0000313" key="1">
    <source>
        <dbReference type="EMBL" id="APX99980.1"/>
    </source>
</evidence>
<gene>
    <name evidence="1" type="ORF">BWR22_06550</name>
</gene>
<evidence type="ECO:0000313" key="2">
    <source>
        <dbReference type="Proteomes" id="UP000187506"/>
    </source>
</evidence>
<protein>
    <submittedName>
        <fullName evidence="1">Uncharacterized protein</fullName>
    </submittedName>
</protein>